<evidence type="ECO:0000256" key="3">
    <source>
        <dbReference type="PROSITE-ProRule" id="PRU00335"/>
    </source>
</evidence>
<dbReference type="InterPro" id="IPR041490">
    <property type="entry name" value="KstR2_TetR_C"/>
</dbReference>
<dbReference type="RefSeq" id="WP_377918816.1">
    <property type="nucleotide sequence ID" value="NZ_JBHRZT010000073.1"/>
</dbReference>
<comment type="caution">
    <text evidence="5">The sequence shown here is derived from an EMBL/GenBank/DDBJ whole genome shotgun (WGS) entry which is preliminary data.</text>
</comment>
<organism evidence="5 6">
    <name type="scientific">Bacillus songklensis</name>
    <dbReference type="NCBI Taxonomy" id="1069116"/>
    <lineage>
        <taxon>Bacteria</taxon>
        <taxon>Bacillati</taxon>
        <taxon>Bacillota</taxon>
        <taxon>Bacilli</taxon>
        <taxon>Bacillales</taxon>
        <taxon>Bacillaceae</taxon>
        <taxon>Bacillus</taxon>
    </lineage>
</organism>
<dbReference type="InterPro" id="IPR009057">
    <property type="entry name" value="Homeodomain-like_sf"/>
</dbReference>
<evidence type="ECO:0000256" key="1">
    <source>
        <dbReference type="ARBA" id="ARBA00022491"/>
    </source>
</evidence>
<name>A0ABV8BA53_9BACI</name>
<dbReference type="PANTHER" id="PTHR43479:SF11">
    <property type="entry name" value="ACREF_ENVCD OPERON REPRESSOR-RELATED"/>
    <property type="match status" value="1"/>
</dbReference>
<dbReference type="SUPFAM" id="SSF48498">
    <property type="entry name" value="Tetracyclin repressor-like, C-terminal domain"/>
    <property type="match status" value="1"/>
</dbReference>
<keyword evidence="1" id="KW-0678">Repressor</keyword>
<protein>
    <submittedName>
        <fullName evidence="5">TetR/AcrR family transcriptional regulator</fullName>
    </submittedName>
</protein>
<dbReference type="PRINTS" id="PR00455">
    <property type="entry name" value="HTHTETR"/>
</dbReference>
<proteinExistence type="predicted"/>
<dbReference type="EMBL" id="JBHRZT010000073">
    <property type="protein sequence ID" value="MFC3886389.1"/>
    <property type="molecule type" value="Genomic_DNA"/>
</dbReference>
<evidence type="ECO:0000313" key="5">
    <source>
        <dbReference type="EMBL" id="MFC3886389.1"/>
    </source>
</evidence>
<evidence type="ECO:0000256" key="2">
    <source>
        <dbReference type="ARBA" id="ARBA00023125"/>
    </source>
</evidence>
<sequence length="209" mass="24776">MTKKRQVLASVKDERLIEKRRDQMVKGAVSLFKQKGFHRTTTREIAKASGFSIGTLYEYIQTKEDVLYLVCDSIYDQVSNYLEQSIETEEPTIGSLKRLIRNFFKVVDEMQEEILVMYQEVKSLPKDALPYVLNKELDMVSIFERLIADCVRNGELDLTPEEIHLLSHHIFVQGQMWAFRRWALHRFYSLEEYTDMQMKFLLYNLSEQK</sequence>
<dbReference type="InterPro" id="IPR050624">
    <property type="entry name" value="HTH-type_Tx_Regulator"/>
</dbReference>
<dbReference type="InterPro" id="IPR036271">
    <property type="entry name" value="Tet_transcr_reg_TetR-rel_C_sf"/>
</dbReference>
<dbReference type="Gene3D" id="1.10.357.10">
    <property type="entry name" value="Tetracycline Repressor, domain 2"/>
    <property type="match status" value="1"/>
</dbReference>
<feature type="domain" description="HTH tetR-type" evidence="4">
    <location>
        <begin position="18"/>
        <end position="78"/>
    </location>
</feature>
<feature type="DNA-binding region" description="H-T-H motif" evidence="3">
    <location>
        <begin position="41"/>
        <end position="60"/>
    </location>
</feature>
<dbReference type="Pfam" id="PF00440">
    <property type="entry name" value="TetR_N"/>
    <property type="match status" value="1"/>
</dbReference>
<dbReference type="InterPro" id="IPR001647">
    <property type="entry name" value="HTH_TetR"/>
</dbReference>
<dbReference type="Gene3D" id="1.10.10.60">
    <property type="entry name" value="Homeodomain-like"/>
    <property type="match status" value="1"/>
</dbReference>
<dbReference type="PANTHER" id="PTHR43479">
    <property type="entry name" value="ACREF/ENVCD OPERON REPRESSOR-RELATED"/>
    <property type="match status" value="1"/>
</dbReference>
<dbReference type="SUPFAM" id="SSF46689">
    <property type="entry name" value="Homeodomain-like"/>
    <property type="match status" value="1"/>
</dbReference>
<dbReference type="Pfam" id="PF17932">
    <property type="entry name" value="TetR_C_24"/>
    <property type="match status" value="1"/>
</dbReference>
<accession>A0ABV8BA53</accession>
<evidence type="ECO:0000259" key="4">
    <source>
        <dbReference type="PROSITE" id="PS50977"/>
    </source>
</evidence>
<keyword evidence="6" id="KW-1185">Reference proteome</keyword>
<gene>
    <name evidence="5" type="ORF">ACFOU2_24035</name>
</gene>
<keyword evidence="2 3" id="KW-0238">DNA-binding</keyword>
<dbReference type="PROSITE" id="PS50977">
    <property type="entry name" value="HTH_TETR_2"/>
    <property type="match status" value="1"/>
</dbReference>
<reference evidence="6" key="1">
    <citation type="journal article" date="2019" name="Int. J. Syst. Evol. Microbiol.">
        <title>The Global Catalogue of Microorganisms (GCM) 10K type strain sequencing project: providing services to taxonomists for standard genome sequencing and annotation.</title>
        <authorList>
            <consortium name="The Broad Institute Genomics Platform"/>
            <consortium name="The Broad Institute Genome Sequencing Center for Infectious Disease"/>
            <person name="Wu L."/>
            <person name="Ma J."/>
        </authorList>
    </citation>
    <scope>NUCLEOTIDE SEQUENCE [LARGE SCALE GENOMIC DNA]</scope>
    <source>
        <strain evidence="6">CCUG 61889</strain>
    </source>
</reference>
<dbReference type="Proteomes" id="UP001595752">
    <property type="component" value="Unassembled WGS sequence"/>
</dbReference>
<evidence type="ECO:0000313" key="6">
    <source>
        <dbReference type="Proteomes" id="UP001595752"/>
    </source>
</evidence>